<keyword evidence="1 2" id="KW-0456">Lyase</keyword>
<comment type="similarity">
    <text evidence="2">Belongs to the DapA family.</text>
</comment>
<dbReference type="PANTHER" id="PTHR12128:SF67">
    <property type="entry name" value="BLR3884 PROTEIN"/>
    <property type="match status" value="1"/>
</dbReference>
<dbReference type="SMART" id="SM01130">
    <property type="entry name" value="DHDPS"/>
    <property type="match status" value="1"/>
</dbReference>
<dbReference type="SUPFAM" id="SSF51569">
    <property type="entry name" value="Aldolase"/>
    <property type="match status" value="1"/>
</dbReference>
<proteinExistence type="inferred from homology"/>
<protein>
    <submittedName>
        <fullName evidence="5">Dihydrodipicolinate synthase family protein</fullName>
    </submittedName>
</protein>
<dbReference type="Pfam" id="PF00701">
    <property type="entry name" value="DHDPS"/>
    <property type="match status" value="1"/>
</dbReference>
<accession>A0A330HR41</accession>
<sequence>MTRPQGTIAPILTPFEDDGRIARDLWISHAKWVLGQGAHFLSPFGTTGEALSVSLRERIEALEWLVEAGIPPDRLMPGTGVTALPETVELSAHAVGLGCAAVMVLPSFFYTGAGDNGQARYYSELIDKVAKPSMRVILYHIPQNSGVPVSPALTARLSKAFPDTVVAYKDSAGDWNNTAAVIAAAPGISVFPSSEAQLTKGLASGAAGCISATVNLNAAAIRRLYDAAREGKDVTEADAAIKAFRKVIQDAGLIPAMKAVLAVKSGDRRWLNLRAPHENVTLENGQALLAALGAAAGHIGSN</sequence>
<dbReference type="GO" id="GO:0008840">
    <property type="term" value="F:4-hydroxy-tetrahydrodipicolinate synthase activity"/>
    <property type="evidence" value="ECO:0007669"/>
    <property type="project" value="TreeGrafter"/>
</dbReference>
<dbReference type="PANTHER" id="PTHR12128">
    <property type="entry name" value="DIHYDRODIPICOLINATE SYNTHASE"/>
    <property type="match status" value="1"/>
</dbReference>
<dbReference type="Gene3D" id="3.20.20.70">
    <property type="entry name" value="Aldolase class I"/>
    <property type="match status" value="1"/>
</dbReference>
<evidence type="ECO:0000313" key="5">
    <source>
        <dbReference type="EMBL" id="RAZ89149.1"/>
    </source>
</evidence>
<feature type="binding site" evidence="4">
    <location>
        <position position="47"/>
    </location>
    <ligand>
        <name>pyruvate</name>
        <dbReference type="ChEBI" id="CHEBI:15361"/>
    </ligand>
</feature>
<evidence type="ECO:0000256" key="4">
    <source>
        <dbReference type="PIRSR" id="PIRSR001365-2"/>
    </source>
</evidence>
<dbReference type="Proteomes" id="UP000251558">
    <property type="component" value="Unassembled WGS sequence"/>
</dbReference>
<feature type="active site" description="Schiff-base intermediate with substrate" evidence="3">
    <location>
        <position position="169"/>
    </location>
</feature>
<reference evidence="5 6" key="1">
    <citation type="submission" date="2018-07" db="EMBL/GenBank/DDBJ databases">
        <title>Diversity of Mesorhizobium strains in Brazil.</title>
        <authorList>
            <person name="Helene L.C.F."/>
            <person name="Dall'Agnol R."/>
            <person name="Delamuta J.R.M."/>
            <person name="Hungria M."/>
        </authorList>
    </citation>
    <scope>NUCLEOTIDE SEQUENCE [LARGE SCALE GENOMIC DNA]</scope>
    <source>
        <strain evidence="5 6">AC99b</strain>
    </source>
</reference>
<organism evidence="5 6">
    <name type="scientific">Mesorhizobium hawassense</name>
    <dbReference type="NCBI Taxonomy" id="1209954"/>
    <lineage>
        <taxon>Bacteria</taxon>
        <taxon>Pseudomonadati</taxon>
        <taxon>Pseudomonadota</taxon>
        <taxon>Alphaproteobacteria</taxon>
        <taxon>Hyphomicrobiales</taxon>
        <taxon>Phyllobacteriaceae</taxon>
        <taxon>Mesorhizobium</taxon>
    </lineage>
</organism>
<feature type="binding site" evidence="4">
    <location>
        <position position="210"/>
    </location>
    <ligand>
        <name>pyruvate</name>
        <dbReference type="ChEBI" id="CHEBI:15361"/>
    </ligand>
</feature>
<dbReference type="PRINTS" id="PR00146">
    <property type="entry name" value="DHPICSNTHASE"/>
</dbReference>
<evidence type="ECO:0000256" key="1">
    <source>
        <dbReference type="ARBA" id="ARBA00023239"/>
    </source>
</evidence>
<dbReference type="PIRSF" id="PIRSF001365">
    <property type="entry name" value="DHDPS"/>
    <property type="match status" value="1"/>
</dbReference>
<evidence type="ECO:0000256" key="3">
    <source>
        <dbReference type="PIRSR" id="PIRSR001365-1"/>
    </source>
</evidence>
<gene>
    <name evidence="5" type="ORF">DPM33_19520</name>
</gene>
<name>A0A330HR41_9HYPH</name>
<evidence type="ECO:0000313" key="6">
    <source>
        <dbReference type="Proteomes" id="UP000251558"/>
    </source>
</evidence>
<dbReference type="CDD" id="cd00408">
    <property type="entry name" value="DHDPS-like"/>
    <property type="match status" value="1"/>
</dbReference>
<dbReference type="AlphaFoldDB" id="A0A330HR41"/>
<dbReference type="RefSeq" id="WP_112099064.1">
    <property type="nucleotide sequence ID" value="NZ_QMBP01000009.1"/>
</dbReference>
<dbReference type="InterPro" id="IPR002220">
    <property type="entry name" value="DapA-like"/>
</dbReference>
<dbReference type="EMBL" id="QMBP01000009">
    <property type="protein sequence ID" value="RAZ89149.1"/>
    <property type="molecule type" value="Genomic_DNA"/>
</dbReference>
<dbReference type="InterPro" id="IPR013785">
    <property type="entry name" value="Aldolase_TIM"/>
</dbReference>
<comment type="caution">
    <text evidence="5">The sequence shown here is derived from an EMBL/GenBank/DDBJ whole genome shotgun (WGS) entry which is preliminary data.</text>
</comment>
<evidence type="ECO:0000256" key="2">
    <source>
        <dbReference type="PIRNR" id="PIRNR001365"/>
    </source>
</evidence>
<feature type="active site" description="Proton donor/acceptor" evidence="3">
    <location>
        <position position="139"/>
    </location>
</feature>
<keyword evidence="6" id="KW-1185">Reference proteome</keyword>
<dbReference type="OrthoDB" id="7157803at2"/>